<feature type="compositionally biased region" description="Basic and acidic residues" evidence="1">
    <location>
        <begin position="103"/>
        <end position="120"/>
    </location>
</feature>
<feature type="compositionally biased region" description="Polar residues" evidence="1">
    <location>
        <begin position="69"/>
        <end position="79"/>
    </location>
</feature>
<sequence length="319" mass="36453">MANAQQLCNESSGFSYCDVNTTNMLEDNLLSLMRQPLPLPDRPPTIPSTEDLFGDPKLEPRPFRKEVSSVCQKQQSQDQTETDPEHKVNFIDQPILVVGTNKKNKEGSQDASSPHHRDDDVSLTSSCDHQGLTHTHVAESMARFRPYQDNKWNATFERLVSFKNQFGHCCVPHSFTDDPALARLVKRQRHQYKKCIGNDPTSTLTTSRLEQLESIGFVWQSHAAAWLEKLEELKDYKGQTGNCNVPSGYPENSALSTWVKSQRRQYKLKSSSMTMDRFRVLKSMGFVFEPRFTVLKQTQLEMKACDTNISDTCRELQQL</sequence>
<proteinExistence type="predicted"/>
<accession>A0AAD2FS07</accession>
<name>A0AAD2FS07_9STRA</name>
<keyword evidence="4" id="KW-1185">Reference proteome</keyword>
<feature type="region of interest" description="Disordered" evidence="1">
    <location>
        <begin position="35"/>
        <end position="128"/>
    </location>
</feature>
<dbReference type="Pfam" id="PF03457">
    <property type="entry name" value="HA"/>
    <property type="match status" value="2"/>
</dbReference>
<protein>
    <recommendedName>
        <fullName evidence="2">Helicase-associated domain-containing protein</fullName>
    </recommendedName>
</protein>
<feature type="compositionally biased region" description="Basic and acidic residues" evidence="1">
    <location>
        <begin position="54"/>
        <end position="67"/>
    </location>
</feature>
<evidence type="ECO:0000259" key="2">
    <source>
        <dbReference type="Pfam" id="PF03457"/>
    </source>
</evidence>
<dbReference type="Proteomes" id="UP001295423">
    <property type="component" value="Unassembled WGS sequence"/>
</dbReference>
<dbReference type="InterPro" id="IPR005114">
    <property type="entry name" value="Helicase_assoc"/>
</dbReference>
<feature type="compositionally biased region" description="Pro residues" evidence="1">
    <location>
        <begin position="37"/>
        <end position="46"/>
    </location>
</feature>
<dbReference type="PANTHER" id="PTHR33418:SF1">
    <property type="entry name" value="HELICASE-ASSOCIATED DOMAIN-CONTAINING PROTEIN"/>
    <property type="match status" value="1"/>
</dbReference>
<organism evidence="3 4">
    <name type="scientific">Cylindrotheca closterium</name>
    <dbReference type="NCBI Taxonomy" id="2856"/>
    <lineage>
        <taxon>Eukaryota</taxon>
        <taxon>Sar</taxon>
        <taxon>Stramenopiles</taxon>
        <taxon>Ochrophyta</taxon>
        <taxon>Bacillariophyta</taxon>
        <taxon>Bacillariophyceae</taxon>
        <taxon>Bacillariophycidae</taxon>
        <taxon>Bacillariales</taxon>
        <taxon>Bacillariaceae</taxon>
        <taxon>Cylindrotheca</taxon>
    </lineage>
</organism>
<reference evidence="3" key="1">
    <citation type="submission" date="2023-08" db="EMBL/GenBank/DDBJ databases">
        <authorList>
            <person name="Audoor S."/>
            <person name="Bilcke G."/>
        </authorList>
    </citation>
    <scope>NUCLEOTIDE SEQUENCE</scope>
</reference>
<evidence type="ECO:0000313" key="4">
    <source>
        <dbReference type="Proteomes" id="UP001295423"/>
    </source>
</evidence>
<evidence type="ECO:0000313" key="3">
    <source>
        <dbReference type="EMBL" id="CAJ1951146.1"/>
    </source>
</evidence>
<dbReference type="EMBL" id="CAKOGP040001781">
    <property type="protein sequence ID" value="CAJ1951146.1"/>
    <property type="molecule type" value="Genomic_DNA"/>
</dbReference>
<dbReference type="AlphaFoldDB" id="A0AAD2FS07"/>
<comment type="caution">
    <text evidence="3">The sequence shown here is derived from an EMBL/GenBank/DDBJ whole genome shotgun (WGS) entry which is preliminary data.</text>
</comment>
<dbReference type="PANTHER" id="PTHR33418">
    <property type="entry name" value="HELICASE-ASSOCIATED"/>
    <property type="match status" value="1"/>
</dbReference>
<dbReference type="Gene3D" id="6.10.140.530">
    <property type="match status" value="2"/>
</dbReference>
<evidence type="ECO:0000256" key="1">
    <source>
        <dbReference type="SAM" id="MobiDB-lite"/>
    </source>
</evidence>
<gene>
    <name evidence="3" type="ORF">CYCCA115_LOCUS12928</name>
</gene>
<feature type="domain" description="Helicase-associated" evidence="2">
    <location>
        <begin position="148"/>
        <end position="217"/>
    </location>
</feature>
<feature type="domain" description="Helicase-associated" evidence="2">
    <location>
        <begin position="223"/>
        <end position="286"/>
    </location>
</feature>